<feature type="transmembrane region" description="Helical" evidence="1">
    <location>
        <begin position="28"/>
        <end position="46"/>
    </location>
</feature>
<name>A0ABP7AC42_9ACTN</name>
<gene>
    <name evidence="2" type="ORF">GCM10022236_34160</name>
</gene>
<evidence type="ECO:0008006" key="4">
    <source>
        <dbReference type="Google" id="ProtNLM"/>
    </source>
</evidence>
<comment type="caution">
    <text evidence="2">The sequence shown here is derived from an EMBL/GenBank/DDBJ whole genome shotgun (WGS) entry which is preliminary data.</text>
</comment>
<feature type="transmembrane region" description="Helical" evidence="1">
    <location>
        <begin position="218"/>
        <end position="234"/>
    </location>
</feature>
<keyword evidence="1" id="KW-0812">Transmembrane</keyword>
<keyword evidence="3" id="KW-1185">Reference proteome</keyword>
<evidence type="ECO:0000313" key="3">
    <source>
        <dbReference type="Proteomes" id="UP001501490"/>
    </source>
</evidence>
<organism evidence="2 3">
    <name type="scientific">Microlunatus ginsengisoli</name>
    <dbReference type="NCBI Taxonomy" id="363863"/>
    <lineage>
        <taxon>Bacteria</taxon>
        <taxon>Bacillati</taxon>
        <taxon>Actinomycetota</taxon>
        <taxon>Actinomycetes</taxon>
        <taxon>Propionibacteriales</taxon>
        <taxon>Propionibacteriaceae</taxon>
        <taxon>Microlunatus</taxon>
    </lineage>
</organism>
<reference evidence="3" key="1">
    <citation type="journal article" date="2019" name="Int. J. Syst. Evol. Microbiol.">
        <title>The Global Catalogue of Microorganisms (GCM) 10K type strain sequencing project: providing services to taxonomists for standard genome sequencing and annotation.</title>
        <authorList>
            <consortium name="The Broad Institute Genomics Platform"/>
            <consortium name="The Broad Institute Genome Sequencing Center for Infectious Disease"/>
            <person name="Wu L."/>
            <person name="Ma J."/>
        </authorList>
    </citation>
    <scope>NUCLEOTIDE SEQUENCE [LARGE SCALE GENOMIC DNA]</scope>
    <source>
        <strain evidence="3">JCM 16929</strain>
    </source>
</reference>
<feature type="transmembrane region" description="Helical" evidence="1">
    <location>
        <begin position="75"/>
        <end position="94"/>
    </location>
</feature>
<keyword evidence="1" id="KW-1133">Transmembrane helix</keyword>
<evidence type="ECO:0000313" key="2">
    <source>
        <dbReference type="EMBL" id="GAA3628985.1"/>
    </source>
</evidence>
<feature type="transmembrane region" description="Helical" evidence="1">
    <location>
        <begin position="106"/>
        <end position="124"/>
    </location>
</feature>
<feature type="transmembrane region" description="Helical" evidence="1">
    <location>
        <begin position="159"/>
        <end position="180"/>
    </location>
</feature>
<dbReference type="Proteomes" id="UP001501490">
    <property type="component" value="Unassembled WGS sequence"/>
</dbReference>
<evidence type="ECO:0000256" key="1">
    <source>
        <dbReference type="SAM" id="Phobius"/>
    </source>
</evidence>
<dbReference type="EMBL" id="BAABAB010000023">
    <property type="protein sequence ID" value="GAA3628985.1"/>
    <property type="molecule type" value="Genomic_DNA"/>
</dbReference>
<proteinExistence type="predicted"/>
<feature type="transmembrane region" description="Helical" evidence="1">
    <location>
        <begin position="187"/>
        <end position="206"/>
    </location>
</feature>
<sequence length="269" mass="28481">MPVITTPSAGSRAWHGSRRVARPAGARAAAVLFAAGTGLGVITAVLHPHREDPNDHARVFTEYAASHTWEWVHDLQYLAAAMVAAGFVALYHALTQHRPPNLLTRLGLAGAAVTTAVIGVNMAVDGVALRHAVQAWVNAPPDQRPERFAAAEAIRWLEWGANSLFLMQFGATAALFAISLARHTKKLNVPAVAGLAAAALLIVNGYHVGATGFVPTRLPLLAAALFLVMSWGVFRLRPVTSQPAATSPSTGASATARPARWPIWQRPTG</sequence>
<protein>
    <recommendedName>
        <fullName evidence="4">DUF4386 family protein</fullName>
    </recommendedName>
</protein>
<keyword evidence="1" id="KW-0472">Membrane</keyword>
<accession>A0ABP7AC42</accession>